<dbReference type="PROSITE" id="PS50229">
    <property type="entry name" value="WH1"/>
    <property type="match status" value="1"/>
</dbReference>
<dbReference type="SMART" id="SM00246">
    <property type="entry name" value="WH2"/>
    <property type="match status" value="2"/>
</dbReference>
<dbReference type="EMBL" id="GEZM01043203">
    <property type="protein sequence ID" value="JAV79234.1"/>
    <property type="molecule type" value="Transcribed_RNA"/>
</dbReference>
<dbReference type="SUPFAM" id="SSF50729">
    <property type="entry name" value="PH domain-like"/>
    <property type="match status" value="1"/>
</dbReference>
<dbReference type="GO" id="GO:0005634">
    <property type="term" value="C:nucleus"/>
    <property type="evidence" value="ECO:0007669"/>
    <property type="project" value="UniProtKB-SubCell"/>
</dbReference>
<evidence type="ECO:0008006" key="13">
    <source>
        <dbReference type="Google" id="ProtNLM"/>
    </source>
</evidence>
<dbReference type="InterPro" id="IPR033927">
    <property type="entry name" value="WASPfam_EVH1"/>
</dbReference>
<feature type="compositionally biased region" description="Basic and acidic residues" evidence="8">
    <location>
        <begin position="365"/>
        <end position="383"/>
    </location>
</feature>
<dbReference type="PROSITE" id="PS51082">
    <property type="entry name" value="WH2"/>
    <property type="match status" value="2"/>
</dbReference>
<dbReference type="Pfam" id="PF02205">
    <property type="entry name" value="WH2"/>
    <property type="match status" value="2"/>
</dbReference>
<dbReference type="SMART" id="SM00285">
    <property type="entry name" value="PBD"/>
    <property type="match status" value="1"/>
</dbReference>
<dbReference type="GO" id="GO:0003779">
    <property type="term" value="F:actin binding"/>
    <property type="evidence" value="ECO:0007669"/>
    <property type="project" value="InterPro"/>
</dbReference>
<dbReference type="PROSITE" id="PS50108">
    <property type="entry name" value="CRIB"/>
    <property type="match status" value="1"/>
</dbReference>
<feature type="region of interest" description="Disordered" evidence="8">
    <location>
        <begin position="256"/>
        <end position="383"/>
    </location>
</feature>
<dbReference type="SUPFAM" id="SSF47912">
    <property type="entry name" value="Wiscott-Aldrich syndrome protein, WASP, C-terminal domain"/>
    <property type="match status" value="1"/>
</dbReference>
<dbReference type="Gene3D" id="2.30.29.30">
    <property type="entry name" value="Pleckstrin-homology domain (PH domain)/Phosphotyrosine-binding domain (PTB)"/>
    <property type="match status" value="1"/>
</dbReference>
<dbReference type="PANTHER" id="PTHR11202">
    <property type="entry name" value="SPROUTY-RELATED, EVH1 DOMAIN-CONTAINING PROTEIN FAMILY MEMBER"/>
    <property type="match status" value="1"/>
</dbReference>
<evidence type="ECO:0000256" key="8">
    <source>
        <dbReference type="SAM" id="MobiDB-lite"/>
    </source>
</evidence>
<dbReference type="CDD" id="cd21762">
    <property type="entry name" value="WH2"/>
    <property type="match status" value="2"/>
</dbReference>
<feature type="region of interest" description="Disordered" evidence="8">
    <location>
        <begin position="427"/>
        <end position="450"/>
    </location>
</feature>
<dbReference type="Pfam" id="PF00568">
    <property type="entry name" value="WH1"/>
    <property type="match status" value="1"/>
</dbReference>
<feature type="domain" description="CRIB" evidence="9">
    <location>
        <begin position="190"/>
        <end position="203"/>
    </location>
</feature>
<dbReference type="PANTHER" id="PTHR11202:SF36">
    <property type="entry name" value="ACTIN NUCLEATION-PROMOTING FACTOR WASL"/>
    <property type="match status" value="1"/>
</dbReference>
<evidence type="ECO:0000259" key="9">
    <source>
        <dbReference type="PROSITE" id="PS50108"/>
    </source>
</evidence>
<evidence type="ECO:0000256" key="6">
    <source>
        <dbReference type="ARBA" id="ARBA00023212"/>
    </source>
</evidence>
<dbReference type="InterPro" id="IPR011026">
    <property type="entry name" value="WAS_C"/>
</dbReference>
<protein>
    <recommendedName>
        <fullName evidence="13">WH1 domain-containing protein</fullName>
    </recommendedName>
</protein>
<evidence type="ECO:0000256" key="7">
    <source>
        <dbReference type="ARBA" id="ARBA00023242"/>
    </source>
</evidence>
<keyword evidence="5" id="KW-0677">Repeat</keyword>
<dbReference type="GO" id="GO:0005856">
    <property type="term" value="C:cytoskeleton"/>
    <property type="evidence" value="ECO:0007669"/>
    <property type="project" value="UniProtKB-SubCell"/>
</dbReference>
<feature type="domain" description="WH2" evidence="11">
    <location>
        <begin position="379"/>
        <end position="396"/>
    </location>
</feature>
<keyword evidence="7" id="KW-0539">Nucleus</keyword>
<feature type="domain" description="WH1" evidence="10">
    <location>
        <begin position="25"/>
        <end position="135"/>
    </location>
</feature>
<evidence type="ECO:0000256" key="1">
    <source>
        <dbReference type="ARBA" id="ARBA00004123"/>
    </source>
</evidence>
<dbReference type="CDD" id="cd01205">
    <property type="entry name" value="EVH1_WASP-like"/>
    <property type="match status" value="1"/>
</dbReference>
<dbReference type="Pfam" id="PF00786">
    <property type="entry name" value="PBD"/>
    <property type="match status" value="1"/>
</dbReference>
<keyword evidence="6" id="KW-0206">Cytoskeleton</keyword>
<evidence type="ECO:0000259" key="10">
    <source>
        <dbReference type="PROSITE" id="PS50229"/>
    </source>
</evidence>
<feature type="compositionally biased region" description="Polar residues" evidence="8">
    <location>
        <begin position="295"/>
        <end position="312"/>
    </location>
</feature>
<accession>A0A1Y1M027</accession>
<evidence type="ECO:0000259" key="11">
    <source>
        <dbReference type="PROSITE" id="PS51082"/>
    </source>
</evidence>
<keyword evidence="3" id="KW-0963">Cytoplasm</keyword>
<dbReference type="Gene3D" id="6.10.280.150">
    <property type="match status" value="1"/>
</dbReference>
<dbReference type="FunFam" id="3.90.810.10:FF:000003">
    <property type="entry name" value="Neural Wiskott-Aldrich syndrome protein-like"/>
    <property type="match status" value="1"/>
</dbReference>
<feature type="domain" description="WH2" evidence="11">
    <location>
        <begin position="348"/>
        <end position="365"/>
    </location>
</feature>
<dbReference type="CDD" id="cd00132">
    <property type="entry name" value="CRIB"/>
    <property type="match status" value="1"/>
</dbReference>
<feature type="compositionally biased region" description="Basic residues" evidence="8">
    <location>
        <begin position="135"/>
        <end position="145"/>
    </location>
</feature>
<dbReference type="InterPro" id="IPR011993">
    <property type="entry name" value="PH-like_dom_sf"/>
</dbReference>
<evidence type="ECO:0000256" key="4">
    <source>
        <dbReference type="ARBA" id="ARBA00022553"/>
    </source>
</evidence>
<dbReference type="InterPro" id="IPR036936">
    <property type="entry name" value="CRIB_dom_sf"/>
</dbReference>
<evidence type="ECO:0000256" key="2">
    <source>
        <dbReference type="ARBA" id="ARBA00004245"/>
    </source>
</evidence>
<feature type="compositionally biased region" description="Polar residues" evidence="8">
    <location>
        <begin position="146"/>
        <end position="164"/>
    </location>
</feature>
<dbReference type="InterPro" id="IPR000697">
    <property type="entry name" value="WH1/EVH1_dom"/>
</dbReference>
<feature type="compositionally biased region" description="Pro residues" evidence="8">
    <location>
        <begin position="266"/>
        <end position="280"/>
    </location>
</feature>
<sequence>MPQEICENKKCNIISHEENEQVFGLLGVRCQSLATTVIQLYITEAPLHMQWVKKDTGILCFVKDNFRKNYFFRLYCLRRNSMVWQQEIYNNLEYVACQDFFHSFEGEGYMVAFNFANTTEAKELKMIVDRKLQAKKRREEKRHSRMNINSQPENTNPRLPSSNDLMMYRKHSDPNERKAKRKRNITKADISNPSEFRHVSHVGFDPDRGFDINGDDPQLNTFFQKAGVSEKQLQDRNTREFIYNFINNHGGREAVQETVQETRKPAPAPPSPVAGPPVPPRSTHNRAAPPPPPSLSQAQKQVLAPKTSSLNSAPPVPGMAPPPPPPPPPAPVPAPQTEVLPQTPAQDMRSALMQSIRGGATLKPVEVDTEKRGTLTDSGRTDLMSEIRKGFQLKPAVEREVKPVSPLNDQPGRGDLACALARALAERNRVIHSEDDSTSDTDSNDEEWDA</sequence>
<keyword evidence="4" id="KW-0597">Phosphoprotein</keyword>
<dbReference type="InterPro" id="IPR003124">
    <property type="entry name" value="WH2_dom"/>
</dbReference>
<evidence type="ECO:0000256" key="3">
    <source>
        <dbReference type="ARBA" id="ARBA00022490"/>
    </source>
</evidence>
<feature type="compositionally biased region" description="Acidic residues" evidence="8">
    <location>
        <begin position="436"/>
        <end position="450"/>
    </location>
</feature>
<reference evidence="12" key="1">
    <citation type="journal article" date="2016" name="Sci. Rep.">
        <title>Molecular characterization of firefly nuptial gifts: a multi-omics approach sheds light on postcopulatory sexual selection.</title>
        <authorList>
            <person name="Al-Wathiqui N."/>
            <person name="Fallon T.R."/>
            <person name="South A."/>
            <person name="Weng J.K."/>
            <person name="Lewis S.M."/>
        </authorList>
    </citation>
    <scope>NUCLEOTIDE SEQUENCE</scope>
</reference>
<dbReference type="InterPro" id="IPR000095">
    <property type="entry name" value="CRIB_dom"/>
</dbReference>
<evidence type="ECO:0000313" key="12">
    <source>
        <dbReference type="EMBL" id="JAV79234.1"/>
    </source>
</evidence>
<evidence type="ECO:0000256" key="5">
    <source>
        <dbReference type="ARBA" id="ARBA00022737"/>
    </source>
</evidence>
<comment type="subcellular location">
    <subcellularLocation>
        <location evidence="2">Cytoplasm</location>
        <location evidence="2">Cytoskeleton</location>
    </subcellularLocation>
    <subcellularLocation>
        <location evidence="1">Nucleus</location>
    </subcellularLocation>
</comment>
<dbReference type="SMART" id="SM00461">
    <property type="entry name" value="WH1"/>
    <property type="match status" value="1"/>
</dbReference>
<dbReference type="AlphaFoldDB" id="A0A1Y1M027"/>
<dbReference type="FunFam" id="2.30.29.30:FF:000130">
    <property type="entry name" value="neural Wiskott-Aldrich syndrome protein"/>
    <property type="match status" value="1"/>
</dbReference>
<organism evidence="12">
    <name type="scientific">Photinus pyralis</name>
    <name type="common">Common eastern firefly</name>
    <name type="synonym">Lampyris pyralis</name>
    <dbReference type="NCBI Taxonomy" id="7054"/>
    <lineage>
        <taxon>Eukaryota</taxon>
        <taxon>Metazoa</taxon>
        <taxon>Ecdysozoa</taxon>
        <taxon>Arthropoda</taxon>
        <taxon>Hexapoda</taxon>
        <taxon>Insecta</taxon>
        <taxon>Pterygota</taxon>
        <taxon>Neoptera</taxon>
        <taxon>Endopterygota</taxon>
        <taxon>Coleoptera</taxon>
        <taxon>Polyphaga</taxon>
        <taxon>Elateriformia</taxon>
        <taxon>Elateroidea</taxon>
        <taxon>Lampyridae</taxon>
        <taxon>Lampyrinae</taxon>
        <taxon>Photinus</taxon>
    </lineage>
</organism>
<proteinExistence type="predicted"/>
<feature type="region of interest" description="Disordered" evidence="8">
    <location>
        <begin position="135"/>
        <end position="202"/>
    </location>
</feature>
<name>A0A1Y1M027_PHOPY</name>
<feature type="compositionally biased region" description="Pro residues" evidence="8">
    <location>
        <begin position="314"/>
        <end position="334"/>
    </location>
</feature>
<dbReference type="GO" id="GO:0007015">
    <property type="term" value="P:actin filament organization"/>
    <property type="evidence" value="ECO:0007669"/>
    <property type="project" value="InterPro"/>
</dbReference>
<dbReference type="Gene3D" id="3.90.810.10">
    <property type="entry name" value="CRIB domain"/>
    <property type="match status" value="1"/>
</dbReference>